<dbReference type="HOGENOM" id="CLU_372837_0_0_1"/>
<organism evidence="5 6">
    <name type="scientific">Botryobasidium botryosum (strain FD-172 SS1)</name>
    <dbReference type="NCBI Taxonomy" id="930990"/>
    <lineage>
        <taxon>Eukaryota</taxon>
        <taxon>Fungi</taxon>
        <taxon>Dikarya</taxon>
        <taxon>Basidiomycota</taxon>
        <taxon>Agaricomycotina</taxon>
        <taxon>Agaricomycetes</taxon>
        <taxon>Cantharellales</taxon>
        <taxon>Botryobasidiaceae</taxon>
        <taxon>Botryobasidium</taxon>
    </lineage>
</organism>
<dbReference type="EMBL" id="KL198028">
    <property type="protein sequence ID" value="KDQ16232.1"/>
    <property type="molecule type" value="Genomic_DNA"/>
</dbReference>
<evidence type="ECO:0000313" key="5">
    <source>
        <dbReference type="EMBL" id="KDQ16232.1"/>
    </source>
</evidence>
<dbReference type="PANTHER" id="PTHR24198">
    <property type="entry name" value="ANKYRIN REPEAT AND PROTEIN KINASE DOMAIN-CONTAINING PROTEIN"/>
    <property type="match status" value="1"/>
</dbReference>
<evidence type="ECO:0000313" key="6">
    <source>
        <dbReference type="Proteomes" id="UP000027195"/>
    </source>
</evidence>
<reference evidence="6" key="1">
    <citation type="journal article" date="2014" name="Proc. Natl. Acad. Sci. U.S.A.">
        <title>Extensive sampling of basidiomycete genomes demonstrates inadequacy of the white-rot/brown-rot paradigm for wood decay fungi.</title>
        <authorList>
            <person name="Riley R."/>
            <person name="Salamov A.A."/>
            <person name="Brown D.W."/>
            <person name="Nagy L.G."/>
            <person name="Floudas D."/>
            <person name="Held B.W."/>
            <person name="Levasseur A."/>
            <person name="Lombard V."/>
            <person name="Morin E."/>
            <person name="Otillar R."/>
            <person name="Lindquist E.A."/>
            <person name="Sun H."/>
            <person name="LaButti K.M."/>
            <person name="Schmutz J."/>
            <person name="Jabbour D."/>
            <person name="Luo H."/>
            <person name="Baker S.E."/>
            <person name="Pisabarro A.G."/>
            <person name="Walton J.D."/>
            <person name="Blanchette R.A."/>
            <person name="Henrissat B."/>
            <person name="Martin F."/>
            <person name="Cullen D."/>
            <person name="Hibbett D.S."/>
            <person name="Grigoriev I.V."/>
        </authorList>
    </citation>
    <scope>NUCLEOTIDE SEQUENCE [LARGE SCALE GENOMIC DNA]</scope>
    <source>
        <strain evidence="6">FD-172 SS1</strain>
    </source>
</reference>
<dbReference type="Pfam" id="PF00023">
    <property type="entry name" value="Ank"/>
    <property type="match status" value="1"/>
</dbReference>
<dbReference type="PANTHER" id="PTHR24198:SF165">
    <property type="entry name" value="ANKYRIN REPEAT-CONTAINING PROTEIN-RELATED"/>
    <property type="match status" value="1"/>
</dbReference>
<gene>
    <name evidence="5" type="ORF">BOTBODRAFT_257835</name>
</gene>
<feature type="repeat" description="ANK" evidence="3">
    <location>
        <begin position="581"/>
        <end position="613"/>
    </location>
</feature>
<dbReference type="SUPFAM" id="SSF48403">
    <property type="entry name" value="Ankyrin repeat"/>
    <property type="match status" value="2"/>
</dbReference>
<dbReference type="STRING" id="930990.A0A067MWH7"/>
<feature type="repeat" description="ANK" evidence="3">
    <location>
        <begin position="614"/>
        <end position="649"/>
    </location>
</feature>
<dbReference type="Proteomes" id="UP000027195">
    <property type="component" value="Unassembled WGS sequence"/>
</dbReference>
<dbReference type="PROSITE" id="PS50088">
    <property type="entry name" value="ANK_REPEAT"/>
    <property type="match status" value="6"/>
</dbReference>
<evidence type="ECO:0000256" key="2">
    <source>
        <dbReference type="ARBA" id="ARBA00023043"/>
    </source>
</evidence>
<keyword evidence="2 3" id="KW-0040">ANK repeat</keyword>
<protein>
    <submittedName>
        <fullName evidence="5">Uncharacterized protein</fullName>
    </submittedName>
</protein>
<feature type="region of interest" description="Disordered" evidence="4">
    <location>
        <begin position="261"/>
        <end position="281"/>
    </location>
</feature>
<feature type="repeat" description="ANK" evidence="3">
    <location>
        <begin position="304"/>
        <end position="336"/>
    </location>
</feature>
<dbReference type="Gene3D" id="1.25.40.20">
    <property type="entry name" value="Ankyrin repeat-containing domain"/>
    <property type="match status" value="4"/>
</dbReference>
<evidence type="ECO:0000256" key="1">
    <source>
        <dbReference type="ARBA" id="ARBA00022737"/>
    </source>
</evidence>
<name>A0A067MWH7_BOTB1</name>
<feature type="repeat" description="ANK" evidence="3">
    <location>
        <begin position="406"/>
        <end position="442"/>
    </location>
</feature>
<accession>A0A067MWH7</accession>
<dbReference type="Pfam" id="PF13637">
    <property type="entry name" value="Ank_4"/>
    <property type="match status" value="1"/>
</dbReference>
<dbReference type="OrthoDB" id="194358at2759"/>
<evidence type="ECO:0000256" key="3">
    <source>
        <dbReference type="PROSITE-ProRule" id="PRU00023"/>
    </source>
</evidence>
<dbReference type="AlphaFoldDB" id="A0A067MWH7"/>
<dbReference type="Pfam" id="PF12796">
    <property type="entry name" value="Ank_2"/>
    <property type="match status" value="2"/>
</dbReference>
<dbReference type="InParanoid" id="A0A067MWH7"/>
<keyword evidence="6" id="KW-1185">Reference proteome</keyword>
<feature type="repeat" description="ANK" evidence="3">
    <location>
        <begin position="373"/>
        <end position="405"/>
    </location>
</feature>
<dbReference type="SMART" id="SM00248">
    <property type="entry name" value="ANK"/>
    <property type="match status" value="15"/>
</dbReference>
<keyword evidence="1" id="KW-0677">Repeat</keyword>
<proteinExistence type="predicted"/>
<evidence type="ECO:0000256" key="4">
    <source>
        <dbReference type="SAM" id="MobiDB-lite"/>
    </source>
</evidence>
<dbReference type="InterPro" id="IPR036770">
    <property type="entry name" value="Ankyrin_rpt-contain_sf"/>
</dbReference>
<sequence length="682" mass="71686">MFTSLALDGMSDEQLEEIKSDVENPTTDGRNQTRLHRAAYAADLPLVKLLLQLGADVHPRTRNGSQPLHLACGYRGYPDAPAFQVSSARVEIMRLLLAAGAVIDSKNNLGDTALSLAYRTYVPYTVAFLISAGANRDVIANPTHRPPVFLVRLVRENDGARTVATMPKDRIKAVFRDGLHKHPLCCAAWVGSPSAVIALVNAGAVIAQDGYGMCPLHFAAELMRHHGDSNKVATLLETEDKDTASSCSATLVDVEVGPSASDAAANEGNVGPGEESTSASFPSGADAVQVLLERSPYINHQSNAGVTALYRAVEAGSMEAIHWLLEHGADPNISKDHIAPIHHAHSLIGYAGGLEALRALVKAGAKVDKADIHNQTALNFAAEAGSAAAILFLLKAGANPRNLDREGRSALHFPAKIFSQPQGPEAMQALVDAGVSVNLKDSHGDVPLSRAGRAGAGRAVLWLLEAGTRPNLIPCEVLNKLVRSPRSGAQAVTALLRAGWHNKPLRPGGSLVHRAALLGFAEVIFLLVRGGEDPNAVAADDNADRPLHWAVEAPPPRAEGDLHVIEALVNIGADVDAVGAANATPLHRAALLGSASAAHALLSLGADPNARDEQGRTPLHYAVESLRPDAPLVITTLLAGGSDINAVGADGHTPIRRALVLCSISVVKTLMDKQADVRRPSS</sequence>
<dbReference type="PROSITE" id="PS50297">
    <property type="entry name" value="ANK_REP_REGION"/>
    <property type="match status" value="4"/>
</dbReference>
<feature type="repeat" description="ANK" evidence="3">
    <location>
        <begin position="30"/>
        <end position="62"/>
    </location>
</feature>
<dbReference type="InterPro" id="IPR002110">
    <property type="entry name" value="Ankyrin_rpt"/>
</dbReference>